<proteinExistence type="predicted"/>
<sequence length="257" mass="27209">MTRTLSEPEHVASALAAATRVPFPGGRSPCRLEAGHGRIDVLLEDGDREALAACGAAVLNMQLALRATGHAATVDLLPDRTRPELAAVVWIRATCTPSSQERALARAIPVLQEHRGPLPDGLVPLGVRMALVRAAAREEGELVLLEPPAEVGLLEHRLTEAGWLSGGAKGCGGLVAVLNSYTDTTRGQLQAGRALQRVLLTSNVQGARAVLLLRAETVQKARPELRGVLGGQATPQAVLEFGFEAPAPPRQRARRRS</sequence>
<dbReference type="EMBL" id="VJZA01000145">
    <property type="protein sequence ID" value="TVT14056.1"/>
    <property type="molecule type" value="Genomic_DNA"/>
</dbReference>
<organism evidence="1 2">
    <name type="scientific">Amycolatopsis acidiphila</name>
    <dbReference type="NCBI Taxonomy" id="715473"/>
    <lineage>
        <taxon>Bacteria</taxon>
        <taxon>Bacillati</taxon>
        <taxon>Actinomycetota</taxon>
        <taxon>Actinomycetes</taxon>
        <taxon>Pseudonocardiales</taxon>
        <taxon>Pseudonocardiaceae</taxon>
        <taxon>Amycolatopsis</taxon>
    </lineage>
</organism>
<dbReference type="InterPro" id="IPR000415">
    <property type="entry name" value="Nitroreductase-like"/>
</dbReference>
<name>A0A557ZPV2_9PSEU</name>
<dbReference type="AlphaFoldDB" id="A0A557ZPV2"/>
<dbReference type="GO" id="GO:0016491">
    <property type="term" value="F:oxidoreductase activity"/>
    <property type="evidence" value="ECO:0007669"/>
    <property type="project" value="InterPro"/>
</dbReference>
<dbReference type="OrthoDB" id="3617753at2"/>
<keyword evidence="2" id="KW-1185">Reference proteome</keyword>
<accession>A0A557ZPV2</accession>
<evidence type="ECO:0000313" key="1">
    <source>
        <dbReference type="EMBL" id="TVT14056.1"/>
    </source>
</evidence>
<protein>
    <submittedName>
        <fullName evidence="1">Uncharacterized protein</fullName>
    </submittedName>
</protein>
<comment type="caution">
    <text evidence="1">The sequence shown here is derived from an EMBL/GenBank/DDBJ whole genome shotgun (WGS) entry which is preliminary data.</text>
</comment>
<dbReference type="Gene3D" id="3.40.109.10">
    <property type="entry name" value="NADH Oxidase"/>
    <property type="match status" value="1"/>
</dbReference>
<dbReference type="RefSeq" id="WP_144645918.1">
    <property type="nucleotide sequence ID" value="NZ_BNAX01000005.1"/>
</dbReference>
<dbReference type="Proteomes" id="UP000318578">
    <property type="component" value="Unassembled WGS sequence"/>
</dbReference>
<gene>
    <name evidence="1" type="ORF">FNH06_38260</name>
</gene>
<reference evidence="1 2" key="1">
    <citation type="submission" date="2019-07" db="EMBL/GenBank/DDBJ databases">
        <title>New species of Amycolatopsis and Streptomyces.</title>
        <authorList>
            <person name="Duangmal K."/>
            <person name="Teo W.F.A."/>
            <person name="Lipun K."/>
        </authorList>
    </citation>
    <scope>NUCLEOTIDE SEQUENCE [LARGE SCALE GENOMIC DNA]</scope>
    <source>
        <strain evidence="1 2">JCM 30562</strain>
    </source>
</reference>
<evidence type="ECO:0000313" key="2">
    <source>
        <dbReference type="Proteomes" id="UP000318578"/>
    </source>
</evidence>